<feature type="compositionally biased region" description="Basic and acidic residues" evidence="4">
    <location>
        <begin position="146"/>
        <end position="170"/>
    </location>
</feature>
<feature type="compositionally biased region" description="Basic and acidic residues" evidence="4">
    <location>
        <begin position="110"/>
        <end position="132"/>
    </location>
</feature>
<dbReference type="InterPro" id="IPR017923">
    <property type="entry name" value="TFIIS_N"/>
</dbReference>
<dbReference type="Pfam" id="PF08711">
    <property type="entry name" value="Med26"/>
    <property type="match status" value="1"/>
</dbReference>
<evidence type="ECO:0000256" key="1">
    <source>
        <dbReference type="ARBA" id="ARBA00004123"/>
    </source>
</evidence>
<evidence type="ECO:0000313" key="6">
    <source>
        <dbReference type="EMBL" id="SVE92605.1"/>
    </source>
</evidence>
<evidence type="ECO:0000256" key="4">
    <source>
        <dbReference type="SAM" id="MobiDB-lite"/>
    </source>
</evidence>
<evidence type="ECO:0000256" key="3">
    <source>
        <dbReference type="PROSITE-ProRule" id="PRU00649"/>
    </source>
</evidence>
<dbReference type="PANTHER" id="PTHR15141:SF76">
    <property type="entry name" value="TRANSCRIPTION ELONGATION FACTOR B POLYPEPTIDE 3"/>
    <property type="match status" value="1"/>
</dbReference>
<dbReference type="EMBL" id="LR022986">
    <property type="protein sequence ID" value="SVE92605.1"/>
    <property type="molecule type" value="mRNA"/>
</dbReference>
<dbReference type="InterPro" id="IPR003617">
    <property type="entry name" value="TFIIS/CRSP70_N_sub"/>
</dbReference>
<feature type="compositionally biased region" description="Acidic residues" evidence="4">
    <location>
        <begin position="189"/>
        <end position="198"/>
    </location>
</feature>
<comment type="subcellular location">
    <subcellularLocation>
        <location evidence="1 3">Nucleus</location>
    </subcellularLocation>
</comment>
<dbReference type="Gene3D" id="6.10.250.3180">
    <property type="match status" value="1"/>
</dbReference>
<feature type="compositionally biased region" description="Low complexity" evidence="4">
    <location>
        <begin position="502"/>
        <end position="519"/>
    </location>
</feature>
<accession>A0A4Y7NJW2</accession>
<dbReference type="SUPFAM" id="SSF47676">
    <property type="entry name" value="Conserved domain common to transcription factors TFIIS, elongin A, CRSP70"/>
    <property type="match status" value="1"/>
</dbReference>
<reference evidence="6" key="1">
    <citation type="submission" date="2018-08" db="EMBL/GenBank/DDBJ databases">
        <authorList>
            <person name="Cornetti L."/>
        </authorList>
    </citation>
    <scope>NUCLEOTIDE SEQUENCE</scope>
    <source>
        <strain evidence="6">CH-H-2</strain>
    </source>
</reference>
<feature type="region of interest" description="Disordered" evidence="4">
    <location>
        <begin position="77"/>
        <end position="259"/>
    </location>
</feature>
<proteinExistence type="evidence at transcript level"/>
<dbReference type="InterPro" id="IPR010684">
    <property type="entry name" value="RNA_pol_II_trans_fac_SIII_A"/>
</dbReference>
<dbReference type="Gene3D" id="1.20.930.10">
    <property type="entry name" value="Conserved domain common to transcription factors TFIIS, elongin A, CRSP70"/>
    <property type="match status" value="1"/>
</dbReference>
<feature type="region of interest" description="Disordered" evidence="4">
    <location>
        <begin position="502"/>
        <end position="541"/>
    </location>
</feature>
<keyword evidence="2 3" id="KW-0539">Nucleus</keyword>
<organism evidence="6">
    <name type="scientific">Megafenestra aurita</name>
    <dbReference type="NCBI Taxonomy" id="2291010"/>
    <lineage>
        <taxon>Eukaryota</taxon>
        <taxon>Metazoa</taxon>
        <taxon>Ecdysozoa</taxon>
        <taxon>Arthropoda</taxon>
        <taxon>Crustacea</taxon>
        <taxon>Branchiopoda</taxon>
        <taxon>Diplostraca</taxon>
        <taxon>Cladocera</taxon>
        <taxon>Anomopoda</taxon>
        <taxon>Daphniidae</taxon>
        <taxon>Megafenestra</taxon>
    </lineage>
</organism>
<protein>
    <submittedName>
        <fullName evidence="6">EOG090X0BTZ</fullName>
    </submittedName>
</protein>
<feature type="domain" description="TFIIS N-terminal" evidence="5">
    <location>
        <begin position="6"/>
        <end position="79"/>
    </location>
</feature>
<name>A0A4Y7NJW2_9CRUS</name>
<evidence type="ECO:0000259" key="5">
    <source>
        <dbReference type="PROSITE" id="PS51319"/>
    </source>
</evidence>
<dbReference type="GO" id="GO:0070449">
    <property type="term" value="C:elongin complex"/>
    <property type="evidence" value="ECO:0007669"/>
    <property type="project" value="InterPro"/>
</dbReference>
<feature type="compositionally biased region" description="Pro residues" evidence="4">
    <location>
        <begin position="247"/>
        <end position="259"/>
    </location>
</feature>
<sequence>MSSTNEEILHYQRKILKYGSDSKVMLHCLNKLTKLPIGVEHLQATGIGRTINGMRKVEGAVGEEARALVNKWKEMVAAEDKSDSDAQEDDATSQHQLEATSDQNSGESPSYRKKDKDLKKKESPKEKAKEEPTTSCKSKKSMSRGKSPEKNAAKPSKGSEKKKDSKDSHSSKSSSKSSRKRHHSQDESNSTEEEEDGEASSLSFADALGSIETVSKKKKSKEKEKEKHKGEKKKIVSTQPSVSEPSFIPPPKQSLPPPKSLDIRPTDFEISPHYKPLPLKFVTDSPLATKEKTRNAEEALSVAMAQKGSRTKVFSGNRSSGLAFVPTLFDSCIRILQQNIDALEYTGGVPFELLRPVLERANAHQLYLLENYNPYLLEDTDELWKILCQKEHRKAVREEMETWRDLYLRCHEEREARLKNLTINHKQSMAKATPVRTTKLAYVESVAKAPRGVGKAGQVKQGASAVLASMTNARGGSRPFEASANHATNGINAVAEVVKLAPPSASRSSNSSTSSAPAAKKPKVAPLMQKTLKLMKNRYRR</sequence>
<dbReference type="InterPro" id="IPR035441">
    <property type="entry name" value="TFIIS/LEDGF_dom_sf"/>
</dbReference>
<dbReference type="GO" id="GO:0006368">
    <property type="term" value="P:transcription elongation by RNA polymerase II"/>
    <property type="evidence" value="ECO:0007669"/>
    <property type="project" value="InterPro"/>
</dbReference>
<evidence type="ECO:0000256" key="2">
    <source>
        <dbReference type="ARBA" id="ARBA00023242"/>
    </source>
</evidence>
<dbReference type="SMART" id="SM00509">
    <property type="entry name" value="TFS2N"/>
    <property type="match status" value="1"/>
</dbReference>
<gene>
    <name evidence="6" type="primary">EOG090X0BTZ</name>
</gene>
<feature type="compositionally biased region" description="Polar residues" evidence="4">
    <location>
        <begin position="93"/>
        <end position="108"/>
    </location>
</feature>
<dbReference type="PANTHER" id="PTHR15141">
    <property type="entry name" value="TRANSCRIPTION ELONGATION FACTOR B POLYPEPTIDE 3"/>
    <property type="match status" value="1"/>
</dbReference>
<dbReference type="InterPro" id="IPR051870">
    <property type="entry name" value="Elongin-A_domain"/>
</dbReference>
<dbReference type="Pfam" id="PF06881">
    <property type="entry name" value="Elongin_A"/>
    <property type="match status" value="1"/>
</dbReference>
<dbReference type="AlphaFoldDB" id="A0A4Y7NJW2"/>
<dbReference type="PROSITE" id="PS51319">
    <property type="entry name" value="TFIIS_N"/>
    <property type="match status" value="1"/>
</dbReference>